<dbReference type="GO" id="GO:0003918">
    <property type="term" value="F:DNA topoisomerase type II (double strand cut, ATP-hydrolyzing) activity"/>
    <property type="evidence" value="ECO:0007669"/>
    <property type="project" value="UniProtKB-EC"/>
</dbReference>
<dbReference type="InterPro" id="IPR013760">
    <property type="entry name" value="Topo_IIA-like_dom_sf"/>
</dbReference>
<evidence type="ECO:0000256" key="7">
    <source>
        <dbReference type="ARBA" id="ARBA00023235"/>
    </source>
</evidence>
<dbReference type="GO" id="GO:0009330">
    <property type="term" value="C:DNA topoisomerase type II (double strand cut, ATP-hydrolyzing) complex"/>
    <property type="evidence" value="ECO:0007669"/>
    <property type="project" value="TreeGrafter"/>
</dbReference>
<dbReference type="HAMAP" id="MF_00936">
    <property type="entry name" value="ParC_type1"/>
    <property type="match status" value="1"/>
</dbReference>
<keyword evidence="5" id="KW-0238">DNA-binding</keyword>
<dbReference type="NCBIfam" id="TIGR01062">
    <property type="entry name" value="parC_Gneg"/>
    <property type="match status" value="1"/>
</dbReference>
<dbReference type="PANTHER" id="PTHR43493:SF1">
    <property type="entry name" value="DNA TOPOISOMERASE 4 SUBUNIT A"/>
    <property type="match status" value="1"/>
</dbReference>
<evidence type="ECO:0000256" key="3">
    <source>
        <dbReference type="ARBA" id="ARBA00022475"/>
    </source>
</evidence>
<dbReference type="EC" id="5.6.2.2" evidence="2"/>
<dbReference type="Gene3D" id="3.90.199.10">
    <property type="entry name" value="Topoisomerase II, domain 5"/>
    <property type="match status" value="1"/>
</dbReference>
<dbReference type="GO" id="GO:0005524">
    <property type="term" value="F:ATP binding"/>
    <property type="evidence" value="ECO:0007669"/>
    <property type="project" value="InterPro"/>
</dbReference>
<dbReference type="SUPFAM" id="SSF101904">
    <property type="entry name" value="GyrA/ParC C-terminal domain-like"/>
    <property type="match status" value="1"/>
</dbReference>
<comment type="catalytic activity">
    <reaction evidence="1">
        <text>ATP-dependent breakage, passage and rejoining of double-stranded DNA.</text>
        <dbReference type="EC" id="5.6.2.2"/>
    </reaction>
</comment>
<dbReference type="GO" id="GO:0005737">
    <property type="term" value="C:cytoplasm"/>
    <property type="evidence" value="ECO:0007669"/>
    <property type="project" value="TreeGrafter"/>
</dbReference>
<dbReference type="Gene3D" id="2.120.10.90">
    <property type="entry name" value="DNA gyrase/topoisomerase IV, subunit A, C-terminal"/>
    <property type="match status" value="1"/>
</dbReference>
<dbReference type="AlphaFoldDB" id="A0A3B0VDL9"/>
<dbReference type="GO" id="GO:0003677">
    <property type="term" value="F:DNA binding"/>
    <property type="evidence" value="ECO:0007669"/>
    <property type="project" value="UniProtKB-KW"/>
</dbReference>
<dbReference type="SUPFAM" id="SSF56719">
    <property type="entry name" value="Type II DNA topoisomerase"/>
    <property type="match status" value="1"/>
</dbReference>
<evidence type="ECO:0000313" key="9">
    <source>
        <dbReference type="EMBL" id="VAW41718.1"/>
    </source>
</evidence>
<dbReference type="GO" id="GO:0006265">
    <property type="term" value="P:DNA topological change"/>
    <property type="evidence" value="ECO:0007669"/>
    <property type="project" value="InterPro"/>
</dbReference>
<dbReference type="FunFam" id="1.10.268.10:FF:000001">
    <property type="entry name" value="DNA gyrase subunit A"/>
    <property type="match status" value="1"/>
</dbReference>
<dbReference type="InterPro" id="IPR035516">
    <property type="entry name" value="Gyrase/topoIV_suA_C"/>
</dbReference>
<dbReference type="Gene3D" id="1.10.268.10">
    <property type="entry name" value="Topoisomerase, domain 3"/>
    <property type="match status" value="1"/>
</dbReference>
<dbReference type="PROSITE" id="PS52040">
    <property type="entry name" value="TOPO_IIA"/>
    <property type="match status" value="1"/>
</dbReference>
<protein>
    <recommendedName>
        <fullName evidence="2">DNA topoisomerase (ATP-hydrolyzing)</fullName>
        <ecNumber evidence="2">5.6.2.2</ecNumber>
    </recommendedName>
</protein>
<organism evidence="9">
    <name type="scientific">hydrothermal vent metagenome</name>
    <dbReference type="NCBI Taxonomy" id="652676"/>
    <lineage>
        <taxon>unclassified sequences</taxon>
        <taxon>metagenomes</taxon>
        <taxon>ecological metagenomes</taxon>
    </lineage>
</organism>
<dbReference type="InterPro" id="IPR013757">
    <property type="entry name" value="Topo_IIA_A_a_sf"/>
</dbReference>
<dbReference type="Pfam" id="PF00521">
    <property type="entry name" value="DNA_topoisoIV"/>
    <property type="match status" value="1"/>
</dbReference>
<dbReference type="PANTHER" id="PTHR43493">
    <property type="entry name" value="DNA GYRASE/TOPOISOMERASE SUBUNIT A"/>
    <property type="match status" value="1"/>
</dbReference>
<keyword evidence="3" id="KW-1003">Cell membrane</keyword>
<dbReference type="InterPro" id="IPR013758">
    <property type="entry name" value="Topo_IIA_A/C_ab"/>
</dbReference>
<proteinExistence type="inferred from homology"/>
<dbReference type="EMBL" id="UOEW01000322">
    <property type="protein sequence ID" value="VAW41718.1"/>
    <property type="molecule type" value="Genomic_DNA"/>
</dbReference>
<keyword evidence="4" id="KW-0799">Topoisomerase</keyword>
<dbReference type="SMART" id="SM00434">
    <property type="entry name" value="TOP4c"/>
    <property type="match status" value="1"/>
</dbReference>
<keyword evidence="7 9" id="KW-0413">Isomerase</keyword>
<dbReference type="GO" id="GO:0007059">
    <property type="term" value="P:chromosome segregation"/>
    <property type="evidence" value="ECO:0007669"/>
    <property type="project" value="TreeGrafter"/>
</dbReference>
<dbReference type="InterPro" id="IPR050220">
    <property type="entry name" value="Type_II_DNA_Topoisomerases"/>
</dbReference>
<evidence type="ECO:0000259" key="8">
    <source>
        <dbReference type="PROSITE" id="PS52040"/>
    </source>
</evidence>
<name>A0A3B0VDL9_9ZZZZ</name>
<accession>A0A3B0VDL9</accession>
<sequence>MTKILDFEIMPMGEYAEKAYLDYSMYVVLDRALPFVGDGLKPVQRRIVFAMSELGLSAKSKHKKSARTIGDVIGKYHPHGDSASYEAMVLMAQPFSYRYPLVDGQGNFGSPDDPKSFAAMRYTESRLTPYSKSLLQEVPHGTVQWQPNFDGTLQEPVFLPARLPNILLNGGSGIAVGMATDVPPHNLREVSAALFQLLDHPDATVADLCQHIGGPDYPTFAEIITPRNEIIDMYTSGKGSIRMRCVHEREDKNIIITALPHQASPAKILDQIATQMRAKKLPMVEDLRDESDHENPFRLVIITRSNRIDYAGLMSHLYATTDLEKTFRVNLNMIGLDKRPQVKNLKMILQEWLTFRTETVRRRLQFRLDKVEARLHILAGLLIAYLDLDEVIRIIREEDNPKESLIARFNLSEIQAEAILETKLRNLARLEEMKIKTEQMELMAERDKLAGILMSRAKLKKLIKTEIMEDTELYGDARRSMIVDRAAAKVFDETSLVPNEPNTIILSKAGWVRAAKGHDIDINKLNFKTGDEYAHHARGRSNLNAVFLSNNGRSFSLLSHSLPSARGQGEALTTKFKLPEDSQFVATVCEKPETLLLMASSAGYGFITETENLYSRTKTGKHCISVPAGFTTLPPKVINNIEADFIVCATSAGHLLAFPLHELPQLAKGKGNKMINIPPKLLKAGDEYMVDMIVVSENESFLVFSGARYIRIKWKDLQNFLGYRAKRGSLLPKGFRNVEKLEKES</sequence>
<reference evidence="9" key="1">
    <citation type="submission" date="2018-06" db="EMBL/GenBank/DDBJ databases">
        <authorList>
            <person name="Zhirakovskaya E."/>
        </authorList>
    </citation>
    <scope>NUCLEOTIDE SEQUENCE</scope>
</reference>
<dbReference type="Pfam" id="PF03989">
    <property type="entry name" value="DNA_gyraseA_C"/>
    <property type="match status" value="2"/>
</dbReference>
<dbReference type="InterPro" id="IPR005742">
    <property type="entry name" value="TopoIV_A_Gneg"/>
</dbReference>
<evidence type="ECO:0000256" key="6">
    <source>
        <dbReference type="ARBA" id="ARBA00023136"/>
    </source>
</evidence>
<evidence type="ECO:0000256" key="5">
    <source>
        <dbReference type="ARBA" id="ARBA00023125"/>
    </source>
</evidence>
<dbReference type="InterPro" id="IPR006691">
    <property type="entry name" value="GyrA/parC_rep"/>
</dbReference>
<dbReference type="Gene3D" id="3.30.1360.40">
    <property type="match status" value="1"/>
</dbReference>
<dbReference type="GO" id="GO:0005694">
    <property type="term" value="C:chromosome"/>
    <property type="evidence" value="ECO:0007669"/>
    <property type="project" value="InterPro"/>
</dbReference>
<dbReference type="CDD" id="cd00187">
    <property type="entry name" value="TOP4c"/>
    <property type="match status" value="1"/>
</dbReference>
<gene>
    <name evidence="9" type="ORF">MNBD_GAMMA01-688</name>
</gene>
<dbReference type="InterPro" id="IPR002205">
    <property type="entry name" value="Topo_IIA_dom_A"/>
</dbReference>
<dbReference type="NCBIfam" id="NF004044">
    <property type="entry name" value="PRK05561.1"/>
    <property type="match status" value="1"/>
</dbReference>
<evidence type="ECO:0000256" key="2">
    <source>
        <dbReference type="ARBA" id="ARBA00012895"/>
    </source>
</evidence>
<feature type="domain" description="Topo IIA-type catalytic" evidence="8">
    <location>
        <begin position="33"/>
        <end position="496"/>
    </location>
</feature>
<keyword evidence="6" id="KW-0472">Membrane</keyword>
<evidence type="ECO:0000256" key="4">
    <source>
        <dbReference type="ARBA" id="ARBA00023029"/>
    </source>
</evidence>
<evidence type="ECO:0000256" key="1">
    <source>
        <dbReference type="ARBA" id="ARBA00000185"/>
    </source>
</evidence>